<sequence>YDYENLRVRFDIQGSRAKQNGTWMRQFKPKGAEADSVGSK</sequence>
<gene>
    <name evidence="1" type="ORF">ZHD862_LOCUS35036</name>
</gene>
<dbReference type="AlphaFoldDB" id="A0A815P916"/>
<dbReference type="Proteomes" id="UP000663864">
    <property type="component" value="Unassembled WGS sequence"/>
</dbReference>
<reference evidence="1" key="1">
    <citation type="submission" date="2021-02" db="EMBL/GenBank/DDBJ databases">
        <authorList>
            <person name="Nowell W R."/>
        </authorList>
    </citation>
    <scope>NUCLEOTIDE SEQUENCE</scope>
</reference>
<protein>
    <submittedName>
        <fullName evidence="1">Uncharacterized protein</fullName>
    </submittedName>
</protein>
<accession>A0A815P916</accession>
<feature type="non-terminal residue" evidence="1">
    <location>
        <position position="1"/>
    </location>
</feature>
<evidence type="ECO:0000313" key="2">
    <source>
        <dbReference type="Proteomes" id="UP000663864"/>
    </source>
</evidence>
<comment type="caution">
    <text evidence="1">The sequence shown here is derived from an EMBL/GenBank/DDBJ whole genome shotgun (WGS) entry which is preliminary data.</text>
</comment>
<evidence type="ECO:0000313" key="1">
    <source>
        <dbReference type="EMBL" id="CAF1445738.1"/>
    </source>
</evidence>
<name>A0A815P916_9BILA</name>
<organism evidence="1 2">
    <name type="scientific">Rotaria sordida</name>
    <dbReference type="NCBI Taxonomy" id="392033"/>
    <lineage>
        <taxon>Eukaryota</taxon>
        <taxon>Metazoa</taxon>
        <taxon>Spiralia</taxon>
        <taxon>Gnathifera</taxon>
        <taxon>Rotifera</taxon>
        <taxon>Eurotatoria</taxon>
        <taxon>Bdelloidea</taxon>
        <taxon>Philodinida</taxon>
        <taxon>Philodinidae</taxon>
        <taxon>Rotaria</taxon>
    </lineage>
</organism>
<dbReference type="EMBL" id="CAJNOT010004804">
    <property type="protein sequence ID" value="CAF1445738.1"/>
    <property type="molecule type" value="Genomic_DNA"/>
</dbReference>
<proteinExistence type="predicted"/>